<protein>
    <recommendedName>
        <fullName evidence="3">protein O-GlcNAc transferase</fullName>
        <ecNumber evidence="3">2.4.1.255</ecNumber>
    </recommendedName>
</protein>
<dbReference type="InterPro" id="IPR029489">
    <property type="entry name" value="OGT/SEC/SPY_C"/>
</dbReference>
<feature type="repeat" description="TPR" evidence="8">
    <location>
        <begin position="116"/>
        <end position="149"/>
    </location>
</feature>
<feature type="repeat" description="TPR" evidence="8">
    <location>
        <begin position="82"/>
        <end position="115"/>
    </location>
</feature>
<feature type="domain" description="O-GlcNAc transferase C-terminal" evidence="9">
    <location>
        <begin position="400"/>
        <end position="544"/>
    </location>
</feature>
<evidence type="ECO:0000256" key="2">
    <source>
        <dbReference type="ARBA" id="ARBA00005386"/>
    </source>
</evidence>
<dbReference type="Pfam" id="PF13432">
    <property type="entry name" value="TPR_16"/>
    <property type="match status" value="2"/>
</dbReference>
<dbReference type="PROSITE" id="PS50005">
    <property type="entry name" value="TPR"/>
    <property type="match status" value="3"/>
</dbReference>
<dbReference type="SUPFAM" id="SSF53756">
    <property type="entry name" value="UDP-Glycosyltransferase/glycogen phosphorylase"/>
    <property type="match status" value="1"/>
</dbReference>
<keyword evidence="11" id="KW-1185">Reference proteome</keyword>
<dbReference type="EMBL" id="JAATJS010000004">
    <property type="protein sequence ID" value="NIX77543.1"/>
    <property type="molecule type" value="Genomic_DNA"/>
</dbReference>
<evidence type="ECO:0000313" key="11">
    <source>
        <dbReference type="Proteomes" id="UP000707352"/>
    </source>
</evidence>
<dbReference type="PANTHER" id="PTHR44835">
    <property type="entry name" value="UDP-N-ACETYLGLUCOSAMINE--PEPTIDE N-ACETYLGLUCOSAMINYLTRANSFERASE SPINDLY-RELATED"/>
    <property type="match status" value="1"/>
</dbReference>
<evidence type="ECO:0000256" key="3">
    <source>
        <dbReference type="ARBA" id="ARBA00011970"/>
    </source>
</evidence>
<keyword evidence="6" id="KW-0677">Repeat</keyword>
<dbReference type="PANTHER" id="PTHR44835:SF1">
    <property type="entry name" value="PROTEIN O-GLCNAC TRANSFERASE"/>
    <property type="match status" value="1"/>
</dbReference>
<organism evidence="10 11">
    <name type="scientific">Microvirga terricola</name>
    <dbReference type="NCBI Taxonomy" id="2719797"/>
    <lineage>
        <taxon>Bacteria</taxon>
        <taxon>Pseudomonadati</taxon>
        <taxon>Pseudomonadota</taxon>
        <taxon>Alphaproteobacteria</taxon>
        <taxon>Hyphomicrobiales</taxon>
        <taxon>Methylobacteriaceae</taxon>
        <taxon>Microvirga</taxon>
    </lineage>
</organism>
<dbReference type="InterPro" id="IPR051939">
    <property type="entry name" value="Glycosyltr_41/O-GlcNAc_trsf"/>
</dbReference>
<evidence type="ECO:0000256" key="6">
    <source>
        <dbReference type="ARBA" id="ARBA00022737"/>
    </source>
</evidence>
<dbReference type="RefSeq" id="WP_167673445.1">
    <property type="nucleotide sequence ID" value="NZ_JAATJS010000004.1"/>
</dbReference>
<comment type="pathway">
    <text evidence="1">Protein modification; protein glycosylation.</text>
</comment>
<dbReference type="Gene3D" id="3.40.50.11380">
    <property type="match status" value="1"/>
</dbReference>
<sequence>MSEQLKVSLQDLLSASKNMKGQGRRSEAAELLIQAIEQNKTQRGALPRGVYGELCILFYELGRYEEALRWSGEGLAKLKKDFALTNMRGVLFRRLGRYEEALTCFREAGKLDPKSVMPLANAGNVYLDLQDGPRAVEVFTRVVRMMPKSSEYQRQLGTAYFHSGDFERARRFFDVARQLAPNEPLPWISVANALEELNQFEAALATLDQALERIGPNEDLLTSKLAAFRRNGRFDEAIAWLQQLVAATPGSALLHFQLGRTLARFDRPKANEYFARALALAPDDTDILTEYAESLDRTRGPEEPKNIAQAYELALRRLTLGGNLLPDARTLRNIVIRSADYAGAERVGTLEELGAYWARTNQEAALHHLMGQVETPEQRRKLVGWHRIWGQSVEKRAAQTPLQLPPAVIGRAKIRVGLMSSDLRHHPVAYFAAPLIAGYDRSRFEFYCFSWCTHPPDPIQQRLSEFADVFRVHPKISDRDAAQLIANDSLDVLFELGGSTDMNKIRTMAWRPAPRQASWLGYPHSAGLGTIDKILTDPFITPTDPALLIEKPFELAHSWVSFEQPGFGGMPDIDPRTPEEREGRITFGTMNNPYKYNPACIETWAAILREVPGSRFLFVRPEGAVPSFRANVERLFAMHGVEPDRINYIPVRGAHLQHYNAIDVALDTFPQTGGTTTCETLWMGVPVISLVGEAFFERLSYSNLNNAGLGDLCVNSREAYVAKAAEIARNTAWRTELRRTMRERLKSHPLGRPDIFVNDFQQAVLRWMEEPRP</sequence>
<reference evidence="10 11" key="1">
    <citation type="submission" date="2020-03" db="EMBL/GenBank/DDBJ databases">
        <title>The genome sequence of Microvirga sp. c23x22.</title>
        <authorList>
            <person name="Zhang X."/>
        </authorList>
    </citation>
    <scope>NUCLEOTIDE SEQUENCE [LARGE SCALE GENOMIC DNA]</scope>
    <source>
        <strain evidence="11">c23x22</strain>
    </source>
</reference>
<dbReference type="Pfam" id="PF13844">
    <property type="entry name" value="Glyco_transf_41"/>
    <property type="match status" value="2"/>
</dbReference>
<dbReference type="SUPFAM" id="SSF48452">
    <property type="entry name" value="TPR-like"/>
    <property type="match status" value="1"/>
</dbReference>
<feature type="domain" description="O-GlcNAc transferase C-terminal" evidence="9">
    <location>
        <begin position="584"/>
        <end position="747"/>
    </location>
</feature>
<feature type="repeat" description="TPR" evidence="8">
    <location>
        <begin position="150"/>
        <end position="183"/>
    </location>
</feature>
<dbReference type="InterPro" id="IPR013105">
    <property type="entry name" value="TPR_2"/>
</dbReference>
<evidence type="ECO:0000259" key="9">
    <source>
        <dbReference type="Pfam" id="PF13844"/>
    </source>
</evidence>
<dbReference type="Gene3D" id="1.25.40.10">
    <property type="entry name" value="Tetratricopeptide repeat domain"/>
    <property type="match status" value="1"/>
</dbReference>
<keyword evidence="4" id="KW-0328">Glycosyltransferase</keyword>
<dbReference type="Gene3D" id="3.40.50.2000">
    <property type="entry name" value="Glycogen Phosphorylase B"/>
    <property type="match status" value="1"/>
</dbReference>
<dbReference type="Pfam" id="PF07719">
    <property type="entry name" value="TPR_2"/>
    <property type="match status" value="1"/>
</dbReference>
<comment type="similarity">
    <text evidence="2">Belongs to the glycosyltransferase 41 family. O-GlcNAc transferase subfamily.</text>
</comment>
<dbReference type="Proteomes" id="UP000707352">
    <property type="component" value="Unassembled WGS sequence"/>
</dbReference>
<keyword evidence="5" id="KW-0808">Transferase</keyword>
<name>A0ABX0VCH1_9HYPH</name>
<dbReference type="EC" id="2.4.1.255" evidence="3"/>
<evidence type="ECO:0000256" key="7">
    <source>
        <dbReference type="ARBA" id="ARBA00022803"/>
    </source>
</evidence>
<dbReference type="SMART" id="SM00028">
    <property type="entry name" value="TPR"/>
    <property type="match status" value="6"/>
</dbReference>
<proteinExistence type="inferred from homology"/>
<comment type="caution">
    <text evidence="10">The sequence shown here is derived from an EMBL/GenBank/DDBJ whole genome shotgun (WGS) entry which is preliminary data.</text>
</comment>
<evidence type="ECO:0000313" key="10">
    <source>
        <dbReference type="EMBL" id="NIX77543.1"/>
    </source>
</evidence>
<keyword evidence="7 8" id="KW-0802">TPR repeat</keyword>
<evidence type="ECO:0000256" key="1">
    <source>
        <dbReference type="ARBA" id="ARBA00004922"/>
    </source>
</evidence>
<dbReference type="InterPro" id="IPR011990">
    <property type="entry name" value="TPR-like_helical_dom_sf"/>
</dbReference>
<evidence type="ECO:0000256" key="5">
    <source>
        <dbReference type="ARBA" id="ARBA00022679"/>
    </source>
</evidence>
<evidence type="ECO:0000256" key="8">
    <source>
        <dbReference type="PROSITE-ProRule" id="PRU00339"/>
    </source>
</evidence>
<evidence type="ECO:0000256" key="4">
    <source>
        <dbReference type="ARBA" id="ARBA00022676"/>
    </source>
</evidence>
<accession>A0ABX0VCH1</accession>
<gene>
    <name evidence="10" type="ORF">HB375_13120</name>
</gene>
<dbReference type="InterPro" id="IPR019734">
    <property type="entry name" value="TPR_rpt"/>
</dbReference>